<dbReference type="SMART" id="SM00420">
    <property type="entry name" value="HTH_DEOR"/>
    <property type="match status" value="1"/>
</dbReference>
<reference evidence="5" key="3">
    <citation type="submission" date="2022-01" db="EMBL/GenBank/DDBJ databases">
        <title>Collection of gut derived symbiotic bacterial strains cultured from healthy donors.</title>
        <authorList>
            <person name="Lin H."/>
            <person name="Kohout C."/>
            <person name="Waligurski E."/>
            <person name="Pamer E.G."/>
        </authorList>
    </citation>
    <scope>NUCLEOTIDE SEQUENCE</scope>
    <source>
        <strain evidence="5">DFI.6.55</strain>
    </source>
</reference>
<dbReference type="SUPFAM" id="SSF46785">
    <property type="entry name" value="Winged helix' DNA-binding domain"/>
    <property type="match status" value="1"/>
</dbReference>
<dbReference type="InterPro" id="IPR050313">
    <property type="entry name" value="Carb_Metab_HTH_regulators"/>
</dbReference>
<keyword evidence="7" id="KW-1185">Reference proteome</keyword>
<evidence type="ECO:0000313" key="5">
    <source>
        <dbReference type="EMBL" id="MCG4744341.1"/>
    </source>
</evidence>
<dbReference type="PANTHER" id="PTHR30363">
    <property type="entry name" value="HTH-TYPE TRANSCRIPTIONAL REGULATOR SRLR-RELATED"/>
    <property type="match status" value="1"/>
</dbReference>
<dbReference type="InterPro" id="IPR001034">
    <property type="entry name" value="DeoR_HTH"/>
</dbReference>
<dbReference type="GO" id="GO:0003700">
    <property type="term" value="F:DNA-binding transcription factor activity"/>
    <property type="evidence" value="ECO:0007669"/>
    <property type="project" value="InterPro"/>
</dbReference>
<reference evidence="6 7" key="1">
    <citation type="journal article" date="2020" name="Cell Host Microbe">
        <title>Functional and Genomic Variation between Human-Derived Isolates of Lachnospiraceae Reveals Inter- and Intra-Species Diversity.</title>
        <authorList>
            <person name="Sorbara M.T."/>
            <person name="Littmann E.R."/>
            <person name="Fontana E."/>
            <person name="Moody T.U."/>
            <person name="Kohout C.E."/>
            <person name="Gjonbalaj M."/>
            <person name="Eaton V."/>
            <person name="Seok R."/>
            <person name="Leiner I.M."/>
            <person name="Pamer E.G."/>
        </authorList>
    </citation>
    <scope>NUCLEOTIDE SEQUENCE [LARGE SCALE GENOMIC DNA]</scope>
    <source>
        <strain evidence="6 7">MSK.1.17</strain>
    </source>
</reference>
<dbReference type="EMBL" id="JAKNGE010000003">
    <property type="protein sequence ID" value="MCG4744341.1"/>
    <property type="molecule type" value="Genomic_DNA"/>
</dbReference>
<accession>A0AAW5BT09</accession>
<dbReference type="Pfam" id="PF08220">
    <property type="entry name" value="HTH_DeoR"/>
    <property type="match status" value="1"/>
</dbReference>
<dbReference type="InterPro" id="IPR014036">
    <property type="entry name" value="DeoR-like_C"/>
</dbReference>
<dbReference type="PROSITE" id="PS51000">
    <property type="entry name" value="HTH_DEOR_2"/>
    <property type="match status" value="1"/>
</dbReference>
<proteinExistence type="predicted"/>
<evidence type="ECO:0000313" key="8">
    <source>
        <dbReference type="Proteomes" id="UP001299608"/>
    </source>
</evidence>
<reference evidence="6" key="2">
    <citation type="submission" date="2020-02" db="EMBL/GenBank/DDBJ databases">
        <authorList>
            <person name="Littmann E."/>
            <person name="Sorbara M."/>
        </authorList>
    </citation>
    <scope>NUCLEOTIDE SEQUENCE</scope>
    <source>
        <strain evidence="6">MSK.1.17</strain>
    </source>
</reference>
<keyword evidence="1" id="KW-0805">Transcription regulation</keyword>
<keyword evidence="3" id="KW-0804">Transcription</keyword>
<dbReference type="SUPFAM" id="SSF100950">
    <property type="entry name" value="NagB/RpiA/CoA transferase-like"/>
    <property type="match status" value="1"/>
</dbReference>
<dbReference type="Proteomes" id="UP000669239">
    <property type="component" value="Unassembled WGS sequence"/>
</dbReference>
<organism evidence="5 8">
    <name type="scientific">Enterocloster aldenensis</name>
    <dbReference type="NCBI Taxonomy" id="358742"/>
    <lineage>
        <taxon>Bacteria</taxon>
        <taxon>Bacillati</taxon>
        <taxon>Bacillota</taxon>
        <taxon>Clostridia</taxon>
        <taxon>Lachnospirales</taxon>
        <taxon>Lachnospiraceae</taxon>
        <taxon>Enterocloster</taxon>
    </lineage>
</organism>
<sequence length="255" mass="27933">MKDQRQNEIIKLLSVEKSVKTESLAAHFNVSMETIRRDINTLERAGLIRKVYGGICLPSDTVHLTTLDNWNQRLNQCHDEKVRIATKALELIPDFSVIALDIGTTAYELARLLGQKKGLSVITNSLLIAGELARNTSHKVYCIGGMVSPDEIVTCGIYARNFLSNFASINLFIGSADGITPKGITEFSEAVVDIKCQLIACSDRNIALVDHSKFGKEALFVSCPMQKVDTLVTDGNAPQKELDIIRSIGVDVVVA</sequence>
<dbReference type="Pfam" id="PF00455">
    <property type="entry name" value="DeoRC"/>
    <property type="match status" value="1"/>
</dbReference>
<feature type="domain" description="HTH deoR-type" evidence="4">
    <location>
        <begin position="2"/>
        <end position="57"/>
    </location>
</feature>
<gene>
    <name evidence="6" type="ORF">G5B36_09915</name>
    <name evidence="5" type="ORF">L0N08_02830</name>
</gene>
<dbReference type="PANTHER" id="PTHR30363:SF44">
    <property type="entry name" value="AGA OPERON TRANSCRIPTIONAL REPRESSOR-RELATED"/>
    <property type="match status" value="1"/>
</dbReference>
<protein>
    <submittedName>
        <fullName evidence="5">DeoR/GlpR family DNA-binding transcription regulator</fullName>
    </submittedName>
    <submittedName>
        <fullName evidence="6">DeoR/GlpR transcriptional regulator</fullName>
    </submittedName>
</protein>
<evidence type="ECO:0000256" key="3">
    <source>
        <dbReference type="ARBA" id="ARBA00023163"/>
    </source>
</evidence>
<name>A0AAW5BT09_9FIRM</name>
<evidence type="ECO:0000313" key="6">
    <source>
        <dbReference type="EMBL" id="NSJ49012.1"/>
    </source>
</evidence>
<evidence type="ECO:0000313" key="7">
    <source>
        <dbReference type="Proteomes" id="UP000669239"/>
    </source>
</evidence>
<dbReference type="SMART" id="SM01134">
    <property type="entry name" value="DeoRC"/>
    <property type="match status" value="1"/>
</dbReference>
<keyword evidence="2 5" id="KW-0238">DNA-binding</keyword>
<evidence type="ECO:0000256" key="1">
    <source>
        <dbReference type="ARBA" id="ARBA00023015"/>
    </source>
</evidence>
<evidence type="ECO:0000256" key="2">
    <source>
        <dbReference type="ARBA" id="ARBA00023125"/>
    </source>
</evidence>
<dbReference type="Gene3D" id="3.40.50.1360">
    <property type="match status" value="1"/>
</dbReference>
<dbReference type="RefSeq" id="WP_165640941.1">
    <property type="nucleotide sequence ID" value="NZ_JAAITT010000011.1"/>
</dbReference>
<dbReference type="Proteomes" id="UP001299608">
    <property type="component" value="Unassembled WGS sequence"/>
</dbReference>
<dbReference type="InterPro" id="IPR037171">
    <property type="entry name" value="NagB/RpiA_transferase-like"/>
</dbReference>
<dbReference type="PRINTS" id="PR00037">
    <property type="entry name" value="HTHLACR"/>
</dbReference>
<dbReference type="GO" id="GO:0003677">
    <property type="term" value="F:DNA binding"/>
    <property type="evidence" value="ECO:0007669"/>
    <property type="project" value="UniProtKB-KW"/>
</dbReference>
<comment type="caution">
    <text evidence="5">The sequence shown here is derived from an EMBL/GenBank/DDBJ whole genome shotgun (WGS) entry which is preliminary data.</text>
</comment>
<dbReference type="AlphaFoldDB" id="A0AAW5BT09"/>
<evidence type="ECO:0000259" key="4">
    <source>
        <dbReference type="PROSITE" id="PS51000"/>
    </source>
</evidence>
<dbReference type="Gene3D" id="1.10.10.10">
    <property type="entry name" value="Winged helix-like DNA-binding domain superfamily/Winged helix DNA-binding domain"/>
    <property type="match status" value="1"/>
</dbReference>
<dbReference type="EMBL" id="JAAITT010000011">
    <property type="protein sequence ID" value="NSJ49012.1"/>
    <property type="molecule type" value="Genomic_DNA"/>
</dbReference>
<dbReference type="InterPro" id="IPR036390">
    <property type="entry name" value="WH_DNA-bd_sf"/>
</dbReference>
<dbReference type="InterPro" id="IPR036388">
    <property type="entry name" value="WH-like_DNA-bd_sf"/>
</dbReference>
<dbReference type="PROSITE" id="PS00894">
    <property type="entry name" value="HTH_DEOR_1"/>
    <property type="match status" value="1"/>
</dbReference>
<dbReference type="InterPro" id="IPR018356">
    <property type="entry name" value="Tscrpt_reg_HTH_DeoR_CS"/>
</dbReference>